<protein>
    <submittedName>
        <fullName evidence="1">Uncharacterized protein</fullName>
    </submittedName>
</protein>
<evidence type="ECO:0000313" key="1">
    <source>
        <dbReference type="EMBL" id="RUS30016.1"/>
    </source>
</evidence>
<comment type="caution">
    <text evidence="1">The sequence shown here is derived from an EMBL/GenBank/DDBJ whole genome shotgun (WGS) entry which is preliminary data.</text>
</comment>
<dbReference type="AlphaFoldDB" id="A0A433QJT1"/>
<name>A0A433QJT1_9FUNG</name>
<dbReference type="EMBL" id="RBNJ01004395">
    <property type="protein sequence ID" value="RUS30016.1"/>
    <property type="molecule type" value="Genomic_DNA"/>
</dbReference>
<proteinExistence type="predicted"/>
<dbReference type="Proteomes" id="UP000274822">
    <property type="component" value="Unassembled WGS sequence"/>
</dbReference>
<sequence>MLTEARKGWVEAVEGLVISEADSEISEGLLPSWHQSIKRCVNSRRGASKPVRSSSDRFCTLDICENQLYLWSMISGEIPFKGLKIRADGVGLLNDVVNYPLVCGEGARPAASQKKKIDDDIKNAKTMPSLYKQIVLSEADARKQLFLDLRIYGWTAFKVDVSLTMLDFRGRNIQAIRSGSFRSAQRLGRHAKFRFYVRGCDQVGAMR</sequence>
<organism evidence="1 2">
    <name type="scientific">Jimgerdemannia flammicorona</name>
    <dbReference type="NCBI Taxonomy" id="994334"/>
    <lineage>
        <taxon>Eukaryota</taxon>
        <taxon>Fungi</taxon>
        <taxon>Fungi incertae sedis</taxon>
        <taxon>Mucoromycota</taxon>
        <taxon>Mucoromycotina</taxon>
        <taxon>Endogonomycetes</taxon>
        <taxon>Endogonales</taxon>
        <taxon>Endogonaceae</taxon>
        <taxon>Jimgerdemannia</taxon>
    </lineage>
</organism>
<keyword evidence="2" id="KW-1185">Reference proteome</keyword>
<evidence type="ECO:0000313" key="2">
    <source>
        <dbReference type="Proteomes" id="UP000274822"/>
    </source>
</evidence>
<gene>
    <name evidence="1" type="ORF">BC938DRAFT_479948</name>
</gene>
<reference evidence="1 2" key="1">
    <citation type="journal article" date="2018" name="New Phytol.">
        <title>Phylogenomics of Endogonaceae and evolution of mycorrhizas within Mucoromycota.</title>
        <authorList>
            <person name="Chang Y."/>
            <person name="Desiro A."/>
            <person name="Na H."/>
            <person name="Sandor L."/>
            <person name="Lipzen A."/>
            <person name="Clum A."/>
            <person name="Barry K."/>
            <person name="Grigoriev I.V."/>
            <person name="Martin F.M."/>
            <person name="Stajich J.E."/>
            <person name="Smith M.E."/>
            <person name="Bonito G."/>
            <person name="Spatafora J.W."/>
        </authorList>
    </citation>
    <scope>NUCLEOTIDE SEQUENCE [LARGE SCALE GENOMIC DNA]</scope>
    <source>
        <strain evidence="1 2">AD002</strain>
    </source>
</reference>
<accession>A0A433QJT1</accession>